<reference evidence="7 8" key="1">
    <citation type="submission" date="2015-06" db="EMBL/GenBank/DDBJ databases">
        <title>New insights into the roles of widespread benthic archaea in carbon and nitrogen cycling.</title>
        <authorList>
            <person name="Lazar C.S."/>
            <person name="Baker B.J."/>
            <person name="Seitz K.W."/>
            <person name="Hyde A.S."/>
            <person name="Dick G.J."/>
            <person name="Hinrichs K.-U."/>
            <person name="Teske A.P."/>
        </authorList>
    </citation>
    <scope>NUCLEOTIDE SEQUENCE [LARGE SCALE GENOMIC DNA]</scope>
    <source>
        <strain evidence="7">SG8-32-1</strain>
    </source>
</reference>
<keyword evidence="3" id="KW-0378">Hydrolase</keyword>
<dbReference type="PANTHER" id="PTHR34858:SF1">
    <property type="entry name" value="CYSO-CYSTEINE PEPTIDASE"/>
    <property type="match status" value="1"/>
</dbReference>
<name>A0A0M0BTH7_9ARCH</name>
<keyword evidence="2" id="KW-0479">Metal-binding</keyword>
<evidence type="ECO:0000256" key="2">
    <source>
        <dbReference type="ARBA" id="ARBA00022723"/>
    </source>
</evidence>
<accession>A0A0M0BTH7</accession>
<evidence type="ECO:0000313" key="7">
    <source>
        <dbReference type="EMBL" id="KON31922.1"/>
    </source>
</evidence>
<evidence type="ECO:0000256" key="1">
    <source>
        <dbReference type="ARBA" id="ARBA00022670"/>
    </source>
</evidence>
<evidence type="ECO:0000259" key="6">
    <source>
        <dbReference type="Pfam" id="PF14464"/>
    </source>
</evidence>
<evidence type="ECO:0000256" key="3">
    <source>
        <dbReference type="ARBA" id="ARBA00022801"/>
    </source>
</evidence>
<dbReference type="GO" id="GO:0008235">
    <property type="term" value="F:metalloexopeptidase activity"/>
    <property type="evidence" value="ECO:0007669"/>
    <property type="project" value="TreeGrafter"/>
</dbReference>
<dbReference type="Gene3D" id="3.40.140.10">
    <property type="entry name" value="Cytidine Deaminase, domain 2"/>
    <property type="match status" value="1"/>
</dbReference>
<dbReference type="PANTHER" id="PTHR34858">
    <property type="entry name" value="CYSO-CYSTEINE PEPTIDASE"/>
    <property type="match status" value="1"/>
</dbReference>
<evidence type="ECO:0000256" key="5">
    <source>
        <dbReference type="ARBA" id="ARBA00023049"/>
    </source>
</evidence>
<dbReference type="GO" id="GO:0008270">
    <property type="term" value="F:zinc ion binding"/>
    <property type="evidence" value="ECO:0007669"/>
    <property type="project" value="TreeGrafter"/>
</dbReference>
<sequence>MDLLKHETEKVHPVEACALLFGTCSQNNLLILQQIVIAPNRLQSAVKFEIDPTTVVKALTKAEEAGLDFIGLFHSHPAPAVPSSTDLKFMKLWGDILWLIMSSTECKLAAYQLNNDILKEVTIRIG</sequence>
<dbReference type="EMBL" id="LFWU01000085">
    <property type="protein sequence ID" value="KON31922.1"/>
    <property type="molecule type" value="Genomic_DNA"/>
</dbReference>
<keyword evidence="4" id="KW-0862">Zinc</keyword>
<comment type="caution">
    <text evidence="7">The sequence shown here is derived from an EMBL/GenBank/DDBJ whole genome shotgun (WGS) entry which is preliminary data.</text>
</comment>
<protein>
    <recommendedName>
        <fullName evidence="6">JAB domain-containing protein</fullName>
    </recommendedName>
</protein>
<dbReference type="Pfam" id="PF14464">
    <property type="entry name" value="Prok-JAB"/>
    <property type="match status" value="1"/>
</dbReference>
<dbReference type="SUPFAM" id="SSF102712">
    <property type="entry name" value="JAB1/MPN domain"/>
    <property type="match status" value="1"/>
</dbReference>
<keyword evidence="1" id="KW-0645">Protease</keyword>
<evidence type="ECO:0000256" key="4">
    <source>
        <dbReference type="ARBA" id="ARBA00022833"/>
    </source>
</evidence>
<dbReference type="Proteomes" id="UP000037237">
    <property type="component" value="Unassembled WGS sequence"/>
</dbReference>
<organism evidence="7 8">
    <name type="scientific">miscellaneous Crenarchaeota group-1 archaeon SG8-32-1</name>
    <dbReference type="NCBI Taxonomy" id="1685124"/>
    <lineage>
        <taxon>Archaea</taxon>
        <taxon>Candidatus Bathyarchaeota</taxon>
        <taxon>MCG-1</taxon>
    </lineage>
</organism>
<gene>
    <name evidence="7" type="ORF">AC477_03645</name>
</gene>
<dbReference type="GO" id="GO:0006508">
    <property type="term" value="P:proteolysis"/>
    <property type="evidence" value="ECO:0007669"/>
    <property type="project" value="UniProtKB-KW"/>
</dbReference>
<keyword evidence="5" id="KW-0482">Metalloprotease</keyword>
<feature type="domain" description="JAB" evidence="6">
    <location>
        <begin position="8"/>
        <end position="103"/>
    </location>
</feature>
<dbReference type="CDD" id="cd08070">
    <property type="entry name" value="MPN_like"/>
    <property type="match status" value="1"/>
</dbReference>
<dbReference type="InterPro" id="IPR028090">
    <property type="entry name" value="JAB_dom_prok"/>
</dbReference>
<proteinExistence type="predicted"/>
<dbReference type="AlphaFoldDB" id="A0A0M0BTH7"/>
<dbReference type="InterPro" id="IPR051929">
    <property type="entry name" value="VirAsm_ModProt"/>
</dbReference>
<evidence type="ECO:0000313" key="8">
    <source>
        <dbReference type="Proteomes" id="UP000037237"/>
    </source>
</evidence>